<dbReference type="EMBL" id="JAVDUG010000003">
    <property type="protein sequence ID" value="MDR6778899.1"/>
    <property type="molecule type" value="Genomic_DNA"/>
</dbReference>
<protein>
    <submittedName>
        <fullName evidence="1">Uncharacterized protein</fullName>
    </submittedName>
</protein>
<keyword evidence="2" id="KW-1185">Reference proteome</keyword>
<reference evidence="1 2" key="1">
    <citation type="submission" date="2023-07" db="EMBL/GenBank/DDBJ databases">
        <title>Sorghum-associated microbial communities from plants grown in Nebraska, USA.</title>
        <authorList>
            <person name="Schachtman D."/>
        </authorList>
    </citation>
    <scope>NUCLEOTIDE SEQUENCE [LARGE SCALE GENOMIC DNA]</scope>
    <source>
        <strain evidence="1 2">BE143</strain>
    </source>
</reference>
<dbReference type="Proteomes" id="UP001266807">
    <property type="component" value="Unassembled WGS sequence"/>
</dbReference>
<evidence type="ECO:0000313" key="1">
    <source>
        <dbReference type="EMBL" id="MDR6778899.1"/>
    </source>
</evidence>
<dbReference type="RefSeq" id="WP_254664412.1">
    <property type="nucleotide sequence ID" value="NZ_JAVDUG010000003.1"/>
</dbReference>
<organism evidence="1 2">
    <name type="scientific">Paenibacillus peoriae</name>
    <dbReference type="NCBI Taxonomy" id="59893"/>
    <lineage>
        <taxon>Bacteria</taxon>
        <taxon>Bacillati</taxon>
        <taxon>Bacillota</taxon>
        <taxon>Bacilli</taxon>
        <taxon>Bacillales</taxon>
        <taxon>Paenibacillaceae</taxon>
        <taxon>Paenibacillus</taxon>
    </lineage>
</organism>
<evidence type="ECO:0000313" key="2">
    <source>
        <dbReference type="Proteomes" id="UP001266807"/>
    </source>
</evidence>
<proteinExistence type="predicted"/>
<sequence length="188" mass="20741">MKFATDLKAGDWGLRVTSTGTVGESYSIHMNAASPADTPINGKAAKLTSYSNNLLYTVIKYPNGDIKVNGTQIANTTVANPNLEWSREFNFSNYASSDNAVLIVLNADTLFTYFESAYSSGNPPNQSSSFVDTSGRTTPRRLDFIDMAGDPDILVYDLDTKKVIDFVSNLNYYYAKGIEPQPTVVYYY</sequence>
<accession>A0ABU1QGY1</accession>
<gene>
    <name evidence="1" type="ORF">J2W98_003176</name>
</gene>
<name>A0ABU1QGY1_9BACL</name>
<comment type="caution">
    <text evidence="1">The sequence shown here is derived from an EMBL/GenBank/DDBJ whole genome shotgun (WGS) entry which is preliminary data.</text>
</comment>